<evidence type="ECO:0000256" key="3">
    <source>
        <dbReference type="SAM" id="Phobius"/>
    </source>
</evidence>
<reference evidence="4" key="2">
    <citation type="journal article" date="2022" name="Nat. Biotechnol.">
        <title>Carbon-negative production of acetone and isopropanol by gas fermentation at industrial pilot scale.</title>
        <authorList>
            <person name="Liew F.E."/>
            <person name="Nogle R."/>
            <person name="Abdalla T."/>
            <person name="Rasor B.J."/>
            <person name="Canter C."/>
            <person name="Jensen R.O."/>
            <person name="Wang L."/>
            <person name="Strutz J."/>
            <person name="Chirania P."/>
            <person name="De Tissera S."/>
            <person name="Mueller A.P."/>
            <person name="Ruan Z."/>
            <person name="Gao A."/>
            <person name="Tran L."/>
            <person name="Engle N.L."/>
            <person name="Bromley J.C."/>
            <person name="Daniell J."/>
            <person name="Conrado R."/>
            <person name="Tschaplinski T.J."/>
            <person name="Giannone R.J."/>
            <person name="Hettich R.L."/>
            <person name="Karim A.S."/>
            <person name="Simpson S.D."/>
            <person name="Brown S.D."/>
            <person name="Leang C."/>
            <person name="Jewett M.C."/>
            <person name="Kopke M."/>
        </authorList>
    </citation>
    <scope>NUCLEOTIDE SEQUENCE</scope>
    <source>
        <strain evidence="4">DJ015</strain>
    </source>
</reference>
<accession>A0AAW3WF25</accession>
<dbReference type="Pfam" id="PF02493">
    <property type="entry name" value="MORN"/>
    <property type="match status" value="3"/>
</dbReference>
<evidence type="ECO:0008006" key="6">
    <source>
        <dbReference type="Google" id="ProtNLM"/>
    </source>
</evidence>
<evidence type="ECO:0000256" key="1">
    <source>
        <dbReference type="ARBA" id="ARBA00022737"/>
    </source>
</evidence>
<dbReference type="PANTHER" id="PTHR23084:SF263">
    <property type="entry name" value="MORN REPEAT-CONTAINING PROTEIN 1"/>
    <property type="match status" value="1"/>
</dbReference>
<proteinExistence type="predicted"/>
<evidence type="ECO:0000313" key="4">
    <source>
        <dbReference type="EMBL" id="MBC2477373.1"/>
    </source>
</evidence>
<protein>
    <recommendedName>
        <fullName evidence="6">MORN repeat protein</fullName>
    </recommendedName>
</protein>
<keyword evidence="1" id="KW-0677">Repeat</keyword>
<sequence>MKSGVFSKRNYSSIIISGILLVLGSGLLISCDSNKEKTIDYSNGDKYVGQIKSEKKDGVGTYTYANGDVYVGEFKNNKREGKGTLTYSNGCKYTGEFANDEMEGKGIYSNPNGDRYEGSYTRMD</sequence>
<dbReference type="AlphaFoldDB" id="A0AAW3WF25"/>
<dbReference type="SUPFAM" id="SSF82185">
    <property type="entry name" value="Histone H3 K4-specific methyltransferase SET7/9 N-terminal domain"/>
    <property type="match status" value="1"/>
</dbReference>
<evidence type="ECO:0000313" key="5">
    <source>
        <dbReference type="Proteomes" id="UP001194098"/>
    </source>
</evidence>
<dbReference type="Gene3D" id="2.20.110.10">
    <property type="entry name" value="Histone H3 K4-specific methyltransferase SET7/9 N-terminal domain"/>
    <property type="match status" value="2"/>
</dbReference>
<dbReference type="RefSeq" id="WP_171780808.1">
    <property type="nucleotide sequence ID" value="NZ_JABAGV010000090.1"/>
</dbReference>
<feature type="transmembrane region" description="Helical" evidence="3">
    <location>
        <begin position="12"/>
        <end position="29"/>
    </location>
</feature>
<keyword evidence="3" id="KW-1133">Transmembrane helix</keyword>
<dbReference type="FunFam" id="2.20.110.10:FF:000002">
    <property type="entry name" value="Phosphatidylinositol 4-phosphate 5-kinase 8"/>
    <property type="match status" value="1"/>
</dbReference>
<keyword evidence="3" id="KW-0812">Transmembrane</keyword>
<dbReference type="PANTHER" id="PTHR23084">
    <property type="entry name" value="PHOSPHATIDYLINOSITOL-4-PHOSPHATE 5-KINASE RELATED"/>
    <property type="match status" value="1"/>
</dbReference>
<keyword evidence="3" id="KW-0472">Membrane</keyword>
<dbReference type="PROSITE" id="PS51257">
    <property type="entry name" value="PROKAR_LIPOPROTEIN"/>
    <property type="match status" value="1"/>
</dbReference>
<organism evidence="4 5">
    <name type="scientific">Clostridium beijerinckii</name>
    <name type="common">Clostridium MP</name>
    <dbReference type="NCBI Taxonomy" id="1520"/>
    <lineage>
        <taxon>Bacteria</taxon>
        <taxon>Bacillati</taxon>
        <taxon>Bacillota</taxon>
        <taxon>Clostridia</taxon>
        <taxon>Eubacteriales</taxon>
        <taxon>Clostridiaceae</taxon>
        <taxon>Clostridium</taxon>
    </lineage>
</organism>
<comment type="caution">
    <text evidence="4">The sequence shown here is derived from an EMBL/GenBank/DDBJ whole genome shotgun (WGS) entry which is preliminary data.</text>
</comment>
<dbReference type="Proteomes" id="UP001194098">
    <property type="component" value="Unassembled WGS sequence"/>
</dbReference>
<dbReference type="EMBL" id="JABAGV010000090">
    <property type="protein sequence ID" value="MBC2477373.1"/>
    <property type="molecule type" value="Genomic_DNA"/>
</dbReference>
<reference evidence="4" key="1">
    <citation type="submission" date="2020-04" db="EMBL/GenBank/DDBJ databases">
        <authorList>
            <person name="Brown S."/>
        </authorList>
    </citation>
    <scope>NUCLEOTIDE SEQUENCE</scope>
    <source>
        <strain evidence="4">DJ015</strain>
    </source>
</reference>
<dbReference type="SMART" id="SM00698">
    <property type="entry name" value="MORN"/>
    <property type="match status" value="3"/>
</dbReference>
<feature type="region of interest" description="Disordered" evidence="2">
    <location>
        <begin position="104"/>
        <end position="124"/>
    </location>
</feature>
<name>A0AAW3WF25_CLOBE</name>
<dbReference type="InterPro" id="IPR003409">
    <property type="entry name" value="MORN"/>
</dbReference>
<gene>
    <name evidence="4" type="ORF">HGI39_22270</name>
</gene>
<evidence type="ECO:0000256" key="2">
    <source>
        <dbReference type="SAM" id="MobiDB-lite"/>
    </source>
</evidence>